<dbReference type="GO" id="GO:0006351">
    <property type="term" value="P:DNA-templated transcription"/>
    <property type="evidence" value="ECO:0007669"/>
    <property type="project" value="TreeGrafter"/>
</dbReference>
<dbReference type="Gene3D" id="1.10.10.10">
    <property type="entry name" value="Winged helix-like DNA-binding domain superfamily/Winged helix DNA-binding domain"/>
    <property type="match status" value="1"/>
</dbReference>
<accession>A0A7W6GNN2</accession>
<feature type="domain" description="HTH lysR-type" evidence="5">
    <location>
        <begin position="1"/>
        <end position="56"/>
    </location>
</feature>
<sequence>MTSLPVFEAVGRHMSIAKAADELCLTPGAVSRQIQNLEAFLGCDLFERMHRKIALTPAGEVYWAKIHASLGQIRAVTGDLSVSVDQKPLIIGSPRVFLQKCIMPALGTLYGRHPEIVVKFVTGGQDTEGLDGLIYVGEAASRRGFFCETLAHADLTPVCSPAYLRRAPPLDTPDQLERHVLLRSAEFTRNWERWLGARAPRIFANTRFIDLESSGLELTAAVEGLGIAIVRQKLVRQELADGQLVSLFDEHMVREHYVFMFAEAKLRSQSFRDLRTWLKDAVSPPRSPQKDN</sequence>
<proteinExistence type="inferred from homology"/>
<dbReference type="SUPFAM" id="SSF53850">
    <property type="entry name" value="Periplasmic binding protein-like II"/>
    <property type="match status" value="1"/>
</dbReference>
<keyword evidence="4" id="KW-0804">Transcription</keyword>
<dbReference type="SUPFAM" id="SSF46785">
    <property type="entry name" value="Winged helix' DNA-binding domain"/>
    <property type="match status" value="1"/>
</dbReference>
<comment type="caution">
    <text evidence="6">The sequence shown here is derived from an EMBL/GenBank/DDBJ whole genome shotgun (WGS) entry which is preliminary data.</text>
</comment>
<evidence type="ECO:0000313" key="6">
    <source>
        <dbReference type="EMBL" id="MBB3980149.1"/>
    </source>
</evidence>
<dbReference type="InterPro" id="IPR005119">
    <property type="entry name" value="LysR_subst-bd"/>
</dbReference>
<protein>
    <submittedName>
        <fullName evidence="6">LysR family glycine cleavage system transcriptional activator</fullName>
    </submittedName>
</protein>
<dbReference type="PRINTS" id="PR00039">
    <property type="entry name" value="HTHLYSR"/>
</dbReference>
<dbReference type="Gene3D" id="3.40.190.10">
    <property type="entry name" value="Periplasmic binding protein-like II"/>
    <property type="match status" value="2"/>
</dbReference>
<dbReference type="GO" id="GO:0043565">
    <property type="term" value="F:sequence-specific DNA binding"/>
    <property type="evidence" value="ECO:0007669"/>
    <property type="project" value="TreeGrafter"/>
</dbReference>
<dbReference type="InterPro" id="IPR036388">
    <property type="entry name" value="WH-like_DNA-bd_sf"/>
</dbReference>
<dbReference type="InterPro" id="IPR000847">
    <property type="entry name" value="LysR_HTH_N"/>
</dbReference>
<evidence type="ECO:0000313" key="7">
    <source>
        <dbReference type="Proteomes" id="UP000574761"/>
    </source>
</evidence>
<dbReference type="EMBL" id="JACIEE010000016">
    <property type="protein sequence ID" value="MBB3980149.1"/>
    <property type="molecule type" value="Genomic_DNA"/>
</dbReference>
<dbReference type="Proteomes" id="UP000574761">
    <property type="component" value="Unassembled WGS sequence"/>
</dbReference>
<evidence type="ECO:0000256" key="2">
    <source>
        <dbReference type="ARBA" id="ARBA00023015"/>
    </source>
</evidence>
<dbReference type="Pfam" id="PF00126">
    <property type="entry name" value="HTH_1"/>
    <property type="match status" value="1"/>
</dbReference>
<dbReference type="Pfam" id="PF03466">
    <property type="entry name" value="LysR_substrate"/>
    <property type="match status" value="1"/>
</dbReference>
<dbReference type="InterPro" id="IPR058163">
    <property type="entry name" value="LysR-type_TF_proteobact-type"/>
</dbReference>
<keyword evidence="7" id="KW-1185">Reference proteome</keyword>
<evidence type="ECO:0000256" key="3">
    <source>
        <dbReference type="ARBA" id="ARBA00023125"/>
    </source>
</evidence>
<keyword evidence="2" id="KW-0805">Transcription regulation</keyword>
<dbReference type="RefSeq" id="WP_183808301.1">
    <property type="nucleotide sequence ID" value="NZ_JACIEE010000016.1"/>
</dbReference>
<dbReference type="GO" id="GO:0003700">
    <property type="term" value="F:DNA-binding transcription factor activity"/>
    <property type="evidence" value="ECO:0007669"/>
    <property type="project" value="InterPro"/>
</dbReference>
<keyword evidence="3" id="KW-0238">DNA-binding</keyword>
<comment type="similarity">
    <text evidence="1">Belongs to the LysR transcriptional regulatory family.</text>
</comment>
<gene>
    <name evidence="6" type="ORF">GGQ64_005401</name>
</gene>
<dbReference type="InterPro" id="IPR036390">
    <property type="entry name" value="WH_DNA-bd_sf"/>
</dbReference>
<reference evidence="6 7" key="1">
    <citation type="submission" date="2020-08" db="EMBL/GenBank/DDBJ databases">
        <title>Genomic Encyclopedia of Type Strains, Phase IV (KMG-IV): sequencing the most valuable type-strain genomes for metagenomic binning, comparative biology and taxonomic classification.</title>
        <authorList>
            <person name="Goeker M."/>
        </authorList>
    </citation>
    <scope>NUCLEOTIDE SEQUENCE [LARGE SCALE GENOMIC DNA]</scope>
    <source>
        <strain evidence="6 7">DSM 100211</strain>
    </source>
</reference>
<dbReference type="AlphaFoldDB" id="A0A7W6GNN2"/>
<evidence type="ECO:0000256" key="1">
    <source>
        <dbReference type="ARBA" id="ARBA00009437"/>
    </source>
</evidence>
<dbReference type="FunFam" id="1.10.10.10:FF:000001">
    <property type="entry name" value="LysR family transcriptional regulator"/>
    <property type="match status" value="1"/>
</dbReference>
<organism evidence="6 7">
    <name type="scientific">Mycoplana azooxidifex</name>
    <dbReference type="NCBI Taxonomy" id="1636188"/>
    <lineage>
        <taxon>Bacteria</taxon>
        <taxon>Pseudomonadati</taxon>
        <taxon>Pseudomonadota</taxon>
        <taxon>Alphaproteobacteria</taxon>
        <taxon>Hyphomicrobiales</taxon>
        <taxon>Rhizobiaceae</taxon>
        <taxon>Mycoplana</taxon>
    </lineage>
</organism>
<dbReference type="PROSITE" id="PS50931">
    <property type="entry name" value="HTH_LYSR"/>
    <property type="match status" value="1"/>
</dbReference>
<evidence type="ECO:0000256" key="4">
    <source>
        <dbReference type="ARBA" id="ARBA00023163"/>
    </source>
</evidence>
<dbReference type="PANTHER" id="PTHR30537:SF32">
    <property type="entry name" value="HTH-TYPE TRANSCRIPTIONAL REGULATOR DSDC"/>
    <property type="match status" value="1"/>
</dbReference>
<dbReference type="PANTHER" id="PTHR30537">
    <property type="entry name" value="HTH-TYPE TRANSCRIPTIONAL REGULATOR"/>
    <property type="match status" value="1"/>
</dbReference>
<evidence type="ECO:0000259" key="5">
    <source>
        <dbReference type="PROSITE" id="PS50931"/>
    </source>
</evidence>
<name>A0A7W6GNN2_9HYPH</name>